<reference evidence="6" key="1">
    <citation type="journal article" date="2019" name="Int. J. Syst. Evol. Microbiol.">
        <title>The Global Catalogue of Microorganisms (GCM) 10K type strain sequencing project: providing services to taxonomists for standard genome sequencing and annotation.</title>
        <authorList>
            <consortium name="The Broad Institute Genomics Platform"/>
            <consortium name="The Broad Institute Genome Sequencing Center for Infectious Disease"/>
            <person name="Wu L."/>
            <person name="Ma J."/>
        </authorList>
    </citation>
    <scope>NUCLEOTIDE SEQUENCE [LARGE SCALE GENOMIC DNA]</scope>
    <source>
        <strain evidence="6">JCM 13813</strain>
    </source>
</reference>
<comment type="caution">
    <text evidence="5">The sequence shown here is derived from an EMBL/GenBank/DDBJ whole genome shotgun (WGS) entry which is preliminary data.</text>
</comment>
<feature type="domain" description="Methyltransferase type 11" evidence="4">
    <location>
        <begin position="39"/>
        <end position="120"/>
    </location>
</feature>
<protein>
    <submittedName>
        <fullName evidence="5">Class I SAM-dependent methyltransferase</fullName>
    </submittedName>
</protein>
<evidence type="ECO:0000313" key="6">
    <source>
        <dbReference type="Proteomes" id="UP001501161"/>
    </source>
</evidence>
<evidence type="ECO:0000256" key="2">
    <source>
        <dbReference type="ARBA" id="ARBA00022679"/>
    </source>
</evidence>
<evidence type="ECO:0000259" key="4">
    <source>
        <dbReference type="Pfam" id="PF08241"/>
    </source>
</evidence>
<dbReference type="PANTHER" id="PTHR43464:SF19">
    <property type="entry name" value="UBIQUINONE BIOSYNTHESIS O-METHYLTRANSFERASE, MITOCHONDRIAL"/>
    <property type="match status" value="1"/>
</dbReference>
<dbReference type="PANTHER" id="PTHR43464">
    <property type="entry name" value="METHYLTRANSFERASE"/>
    <property type="match status" value="1"/>
</dbReference>
<dbReference type="SUPFAM" id="SSF53335">
    <property type="entry name" value="S-adenosyl-L-methionine-dependent methyltransferases"/>
    <property type="match status" value="1"/>
</dbReference>
<dbReference type="GO" id="GO:0032259">
    <property type="term" value="P:methylation"/>
    <property type="evidence" value="ECO:0007669"/>
    <property type="project" value="UniProtKB-KW"/>
</dbReference>
<keyword evidence="6" id="KW-1185">Reference proteome</keyword>
<keyword evidence="2" id="KW-0808">Transferase</keyword>
<dbReference type="InterPro" id="IPR013216">
    <property type="entry name" value="Methyltransf_11"/>
</dbReference>
<accession>A0ABP5II59</accession>
<dbReference type="EMBL" id="BAAAMQ010000008">
    <property type="protein sequence ID" value="GAA2099652.1"/>
    <property type="molecule type" value="Genomic_DNA"/>
</dbReference>
<dbReference type="GO" id="GO:0008168">
    <property type="term" value="F:methyltransferase activity"/>
    <property type="evidence" value="ECO:0007669"/>
    <property type="project" value="UniProtKB-KW"/>
</dbReference>
<gene>
    <name evidence="5" type="ORF">GCM10009726_09280</name>
</gene>
<evidence type="ECO:0000256" key="1">
    <source>
        <dbReference type="ARBA" id="ARBA00022603"/>
    </source>
</evidence>
<keyword evidence="1 5" id="KW-0489">Methyltransferase</keyword>
<dbReference type="Pfam" id="PF08241">
    <property type="entry name" value="Methyltransf_11"/>
    <property type="match status" value="1"/>
</dbReference>
<dbReference type="Gene3D" id="3.40.50.150">
    <property type="entry name" value="Vaccinia Virus protein VP39"/>
    <property type="match status" value="1"/>
</dbReference>
<dbReference type="Proteomes" id="UP001501161">
    <property type="component" value="Unassembled WGS sequence"/>
</dbReference>
<keyword evidence="3" id="KW-0949">S-adenosyl-L-methionine</keyword>
<evidence type="ECO:0000313" key="5">
    <source>
        <dbReference type="EMBL" id="GAA2099652.1"/>
    </source>
</evidence>
<proteinExistence type="predicted"/>
<sequence>MVTAGSPSLNAPEYWWYTARARLLQTVLEPYAAGARRVLDVGSADGPSVGWLTASELAVAMDIDPRGLVAGGVCGSATALPFADASFDVVAAFDVIEHCAPEALALAEAARVLAPGGVFLMSVPAYQWAWTEFDEANHHHRRYTRRRAVDAVTGAGFRVERATYAFGATFPAFAADRLRRRISERRSPAPAPAPSGTEPELPQVHPVLARALLRATRVDQRLLRTRDLPFGSSVVVAARRA</sequence>
<name>A0ABP5II59_9ACTN</name>
<dbReference type="RefSeq" id="WP_231251964.1">
    <property type="nucleotide sequence ID" value="NZ_BAAAMQ010000008.1"/>
</dbReference>
<evidence type="ECO:0000256" key="3">
    <source>
        <dbReference type="ARBA" id="ARBA00022691"/>
    </source>
</evidence>
<organism evidence="5 6">
    <name type="scientific">Nocardioides furvisabuli</name>
    <dbReference type="NCBI Taxonomy" id="375542"/>
    <lineage>
        <taxon>Bacteria</taxon>
        <taxon>Bacillati</taxon>
        <taxon>Actinomycetota</taxon>
        <taxon>Actinomycetes</taxon>
        <taxon>Propionibacteriales</taxon>
        <taxon>Nocardioidaceae</taxon>
        <taxon>Nocardioides</taxon>
    </lineage>
</organism>
<dbReference type="InterPro" id="IPR029063">
    <property type="entry name" value="SAM-dependent_MTases_sf"/>
</dbReference>